<dbReference type="Gene3D" id="3.90.25.10">
    <property type="entry name" value="UDP-galactose 4-epimerase, domain 1"/>
    <property type="match status" value="1"/>
</dbReference>
<reference evidence="3" key="1">
    <citation type="journal article" date="2019" name="Int. J. Syst. Evol. Microbiol.">
        <title>The Global Catalogue of Microorganisms (GCM) 10K type strain sequencing project: providing services to taxonomists for standard genome sequencing and annotation.</title>
        <authorList>
            <consortium name="The Broad Institute Genomics Platform"/>
            <consortium name="The Broad Institute Genome Sequencing Center for Infectious Disease"/>
            <person name="Wu L."/>
            <person name="Ma J."/>
        </authorList>
    </citation>
    <scope>NUCLEOTIDE SEQUENCE [LARGE SCALE GENOMIC DNA]</scope>
    <source>
        <strain evidence="3">JCM 17979</strain>
    </source>
</reference>
<proteinExistence type="predicted"/>
<dbReference type="PANTHER" id="PTHR43162:SF1">
    <property type="entry name" value="PRESTALK A DIFFERENTIATION PROTEIN A"/>
    <property type="match status" value="1"/>
</dbReference>
<name>A0ABP9BHM8_9PSEU</name>
<dbReference type="Proteomes" id="UP001500928">
    <property type="component" value="Unassembled WGS sequence"/>
</dbReference>
<accession>A0ABP9BHM8</accession>
<dbReference type="SUPFAM" id="SSF51735">
    <property type="entry name" value="NAD(P)-binding Rossmann-fold domains"/>
    <property type="match status" value="1"/>
</dbReference>
<dbReference type="Pfam" id="PF05368">
    <property type="entry name" value="NmrA"/>
    <property type="match status" value="1"/>
</dbReference>
<dbReference type="Gene3D" id="3.40.50.720">
    <property type="entry name" value="NAD(P)-binding Rossmann-like Domain"/>
    <property type="match status" value="1"/>
</dbReference>
<evidence type="ECO:0000259" key="1">
    <source>
        <dbReference type="Pfam" id="PF05368"/>
    </source>
</evidence>
<organism evidence="2 3">
    <name type="scientific">Actinomycetospora chlora</name>
    <dbReference type="NCBI Taxonomy" id="663608"/>
    <lineage>
        <taxon>Bacteria</taxon>
        <taxon>Bacillati</taxon>
        <taxon>Actinomycetota</taxon>
        <taxon>Actinomycetes</taxon>
        <taxon>Pseudonocardiales</taxon>
        <taxon>Pseudonocardiaceae</taxon>
        <taxon>Actinomycetospora</taxon>
    </lineage>
</organism>
<sequence length="291" mass="30402">MSPTTLVTGATGATGAAVLAPLDRRSVAPRVMVRDPGQAHRFPGREVAVADFDDLAALGRALDGVDAAYLVTPSSERAAERQTRFADAAVAAGVRRLVVLSQYAAQADSPVRFLRWHAEVEAHVASLPVEAVVLRPNLFFQGLLAFAGRIAATGRFGAPIGDAAVSAVDVRDIAAVAAASLVEPGRAGATYTLTGPRAVTHREIAEALTAATGRPVAFDDVSPQTFASALREHLPAWQLEGLVEDYAHYARGEAAVVDPAVEDVTGRPATDLVDFARDHAAAFEQGIVTVP</sequence>
<feature type="domain" description="NmrA-like" evidence="1">
    <location>
        <begin position="4"/>
        <end position="248"/>
    </location>
</feature>
<gene>
    <name evidence="2" type="ORF">GCM10023200_34520</name>
</gene>
<evidence type="ECO:0000313" key="3">
    <source>
        <dbReference type="Proteomes" id="UP001500928"/>
    </source>
</evidence>
<dbReference type="InterPro" id="IPR036291">
    <property type="entry name" value="NAD(P)-bd_dom_sf"/>
</dbReference>
<protein>
    <submittedName>
        <fullName evidence="2">SDR family oxidoreductase</fullName>
    </submittedName>
</protein>
<dbReference type="InterPro" id="IPR008030">
    <property type="entry name" value="NmrA-like"/>
</dbReference>
<evidence type="ECO:0000313" key="2">
    <source>
        <dbReference type="EMBL" id="GAA4795558.1"/>
    </source>
</evidence>
<comment type="caution">
    <text evidence="2">The sequence shown here is derived from an EMBL/GenBank/DDBJ whole genome shotgun (WGS) entry which is preliminary data.</text>
</comment>
<dbReference type="PANTHER" id="PTHR43162">
    <property type="match status" value="1"/>
</dbReference>
<dbReference type="InterPro" id="IPR051604">
    <property type="entry name" value="Ergot_Alk_Oxidoreductase"/>
</dbReference>
<dbReference type="RefSeq" id="WP_345417544.1">
    <property type="nucleotide sequence ID" value="NZ_BAABHO010000027.1"/>
</dbReference>
<dbReference type="EMBL" id="BAABHO010000027">
    <property type="protein sequence ID" value="GAA4795558.1"/>
    <property type="molecule type" value="Genomic_DNA"/>
</dbReference>
<keyword evidence="3" id="KW-1185">Reference proteome</keyword>